<keyword evidence="12" id="KW-0067">ATP-binding</keyword>
<evidence type="ECO:0000256" key="1">
    <source>
        <dbReference type="ARBA" id="ARBA00000085"/>
    </source>
</evidence>
<dbReference type="PANTHER" id="PTHR43304">
    <property type="entry name" value="PHYTOCHROME-LIKE PROTEIN CPH1"/>
    <property type="match status" value="1"/>
</dbReference>
<keyword evidence="8 16" id="KW-0812">Transmembrane</keyword>
<keyword evidence="5" id="KW-0997">Cell inner membrane</keyword>
<dbReference type="InterPro" id="IPR013655">
    <property type="entry name" value="PAS_fold_3"/>
</dbReference>
<name>I4Z430_9HYPH</name>
<dbReference type="PROSITE" id="PS50113">
    <property type="entry name" value="PAC"/>
    <property type="match status" value="4"/>
</dbReference>
<dbReference type="FunFam" id="1.10.287.130:FF:000055">
    <property type="entry name" value="Two-component sensor histidine kinase"/>
    <property type="match status" value="1"/>
</dbReference>
<dbReference type="GO" id="GO:0005524">
    <property type="term" value="F:ATP binding"/>
    <property type="evidence" value="ECO:0007669"/>
    <property type="project" value="UniProtKB-KW"/>
</dbReference>
<keyword evidence="6" id="KW-0597">Phosphoprotein</keyword>
<evidence type="ECO:0000256" key="10">
    <source>
        <dbReference type="ARBA" id="ARBA00022741"/>
    </source>
</evidence>
<evidence type="ECO:0000256" key="3">
    <source>
        <dbReference type="ARBA" id="ARBA00012438"/>
    </source>
</evidence>
<dbReference type="PROSITE" id="PS50109">
    <property type="entry name" value="HIS_KIN"/>
    <property type="match status" value="1"/>
</dbReference>
<dbReference type="Gene3D" id="3.30.565.10">
    <property type="entry name" value="Histidine kinase-like ATPase, C-terminal domain"/>
    <property type="match status" value="1"/>
</dbReference>
<dbReference type="eggNOG" id="COG4191">
    <property type="taxonomic scope" value="Bacteria"/>
</dbReference>
<dbReference type="SMART" id="SM00091">
    <property type="entry name" value="PAS"/>
    <property type="match status" value="4"/>
</dbReference>
<dbReference type="CDD" id="cd00082">
    <property type="entry name" value="HisKA"/>
    <property type="match status" value="1"/>
</dbReference>
<dbReference type="Gene3D" id="1.10.287.130">
    <property type="match status" value="1"/>
</dbReference>
<evidence type="ECO:0000313" key="20">
    <source>
        <dbReference type="EMBL" id="EIM30972.1"/>
    </source>
</evidence>
<dbReference type="Pfam" id="PF02518">
    <property type="entry name" value="HATPase_c"/>
    <property type="match status" value="1"/>
</dbReference>
<dbReference type="EMBL" id="JH660635">
    <property type="protein sequence ID" value="EIM30972.1"/>
    <property type="molecule type" value="Genomic_DNA"/>
</dbReference>
<feature type="domain" description="PAS" evidence="18">
    <location>
        <begin position="127"/>
        <end position="186"/>
    </location>
</feature>
<dbReference type="CDD" id="cd00130">
    <property type="entry name" value="PAS"/>
    <property type="match status" value="4"/>
</dbReference>
<dbReference type="FunFam" id="2.10.70.100:FF:000001">
    <property type="entry name" value="Sensory transduction histidine kinase"/>
    <property type="match status" value="1"/>
</dbReference>
<feature type="domain" description="PAC" evidence="19">
    <location>
        <begin position="192"/>
        <end position="244"/>
    </location>
</feature>
<dbReference type="InterPro" id="IPR036890">
    <property type="entry name" value="HATPase_C_sf"/>
</dbReference>
<dbReference type="InterPro" id="IPR000014">
    <property type="entry name" value="PAS"/>
</dbReference>
<dbReference type="SUPFAM" id="SSF47384">
    <property type="entry name" value="Homodimeric domain of signal transducing histidine kinase"/>
    <property type="match status" value="1"/>
</dbReference>
<comment type="catalytic activity">
    <reaction evidence="1">
        <text>ATP + protein L-histidine = ADP + protein N-phospho-L-histidine.</text>
        <dbReference type="EC" id="2.7.13.3"/>
    </reaction>
</comment>
<dbReference type="SMART" id="SM00387">
    <property type="entry name" value="HATPase_c"/>
    <property type="match status" value="1"/>
</dbReference>
<dbReference type="PANTHER" id="PTHR43304:SF1">
    <property type="entry name" value="PAC DOMAIN-CONTAINING PROTEIN"/>
    <property type="match status" value="1"/>
</dbReference>
<dbReference type="GO" id="GO:0000155">
    <property type="term" value="F:phosphorelay sensor kinase activity"/>
    <property type="evidence" value="ECO:0007669"/>
    <property type="project" value="InterPro"/>
</dbReference>
<evidence type="ECO:0000259" key="19">
    <source>
        <dbReference type="PROSITE" id="PS50113"/>
    </source>
</evidence>
<evidence type="ECO:0000256" key="8">
    <source>
        <dbReference type="ARBA" id="ARBA00022692"/>
    </source>
</evidence>
<dbReference type="Gene3D" id="2.10.70.100">
    <property type="match status" value="1"/>
</dbReference>
<dbReference type="InterPro" id="IPR001610">
    <property type="entry name" value="PAC"/>
</dbReference>
<organism evidence="20 21">
    <name type="scientific">Microvirga lotononidis</name>
    <dbReference type="NCBI Taxonomy" id="864069"/>
    <lineage>
        <taxon>Bacteria</taxon>
        <taxon>Pseudomonadati</taxon>
        <taxon>Pseudomonadota</taxon>
        <taxon>Alphaproteobacteria</taxon>
        <taxon>Hyphomicrobiales</taxon>
        <taxon>Methylobacteriaceae</taxon>
        <taxon>Microvirga</taxon>
    </lineage>
</organism>
<dbReference type="STRING" id="864069.MicloDRAFT_00005030"/>
<dbReference type="PATRIC" id="fig|864069.3.peg.550"/>
<proteinExistence type="predicted"/>
<dbReference type="SUPFAM" id="SSF55874">
    <property type="entry name" value="ATPase domain of HSP90 chaperone/DNA topoisomerase II/histidine kinase"/>
    <property type="match status" value="1"/>
</dbReference>
<feature type="domain" description="PAC" evidence="19">
    <location>
        <begin position="319"/>
        <end position="369"/>
    </location>
</feature>
<dbReference type="HOGENOM" id="CLU_000445_114_39_5"/>
<dbReference type="InterPro" id="IPR013767">
    <property type="entry name" value="PAS_fold"/>
</dbReference>
<dbReference type="Pfam" id="PF08448">
    <property type="entry name" value="PAS_4"/>
    <property type="match status" value="1"/>
</dbReference>
<gene>
    <name evidence="20" type="ORF">MicloDRAFT_00005030</name>
</gene>
<evidence type="ECO:0000256" key="14">
    <source>
        <dbReference type="ARBA" id="ARBA00023012"/>
    </source>
</evidence>
<feature type="transmembrane region" description="Helical" evidence="16">
    <location>
        <begin position="21"/>
        <end position="38"/>
    </location>
</feature>
<evidence type="ECO:0000256" key="9">
    <source>
        <dbReference type="ARBA" id="ARBA00022737"/>
    </source>
</evidence>
<dbReference type="OrthoDB" id="9789238at2"/>
<evidence type="ECO:0000256" key="16">
    <source>
        <dbReference type="SAM" id="Phobius"/>
    </source>
</evidence>
<dbReference type="InterPro" id="IPR013656">
    <property type="entry name" value="PAS_4"/>
</dbReference>
<dbReference type="Gene3D" id="6.10.250.490">
    <property type="match status" value="1"/>
</dbReference>
<reference evidence="20 21" key="1">
    <citation type="submission" date="2012-02" db="EMBL/GenBank/DDBJ databases">
        <title>Improved High-Quality Draft sequence of Microvirga sp. WSM3557.</title>
        <authorList>
            <consortium name="US DOE Joint Genome Institute"/>
            <person name="Lucas S."/>
            <person name="Han J."/>
            <person name="Lapidus A."/>
            <person name="Cheng J.-F."/>
            <person name="Goodwin L."/>
            <person name="Pitluck S."/>
            <person name="Peters L."/>
            <person name="Zhang X."/>
            <person name="Detter J.C."/>
            <person name="Han C."/>
            <person name="Tapia R."/>
            <person name="Land M."/>
            <person name="Hauser L."/>
            <person name="Kyrpides N."/>
            <person name="Ivanova N."/>
            <person name="Pagani I."/>
            <person name="Brau L."/>
            <person name="Yates R."/>
            <person name="O'Hara G."/>
            <person name="Rui T."/>
            <person name="Howieson J."/>
            <person name="Reeve W."/>
            <person name="Woyke T."/>
        </authorList>
    </citation>
    <scope>NUCLEOTIDE SEQUENCE [LARGE SCALE GENOMIC DNA]</scope>
    <source>
        <strain evidence="20 21">WSM3557</strain>
    </source>
</reference>
<dbReference type="InterPro" id="IPR052162">
    <property type="entry name" value="Sensor_kinase/Photoreceptor"/>
</dbReference>
<evidence type="ECO:0000256" key="12">
    <source>
        <dbReference type="ARBA" id="ARBA00022840"/>
    </source>
</evidence>
<evidence type="ECO:0000256" key="4">
    <source>
        <dbReference type="ARBA" id="ARBA00022475"/>
    </source>
</evidence>
<keyword evidence="13 16" id="KW-1133">Transmembrane helix</keyword>
<keyword evidence="10" id="KW-0547">Nucleotide-binding</keyword>
<dbReference type="PROSITE" id="PS50112">
    <property type="entry name" value="PAS"/>
    <property type="match status" value="3"/>
</dbReference>
<keyword evidence="14" id="KW-0902">Two-component regulatory system</keyword>
<dbReference type="Pfam" id="PF00989">
    <property type="entry name" value="PAS"/>
    <property type="match status" value="1"/>
</dbReference>
<evidence type="ECO:0000256" key="5">
    <source>
        <dbReference type="ARBA" id="ARBA00022519"/>
    </source>
</evidence>
<keyword evidence="7" id="KW-0808">Transferase</keyword>
<keyword evidence="21" id="KW-1185">Reference proteome</keyword>
<dbReference type="GO" id="GO:0006355">
    <property type="term" value="P:regulation of DNA-templated transcription"/>
    <property type="evidence" value="ECO:0007669"/>
    <property type="project" value="InterPro"/>
</dbReference>
<evidence type="ECO:0000256" key="7">
    <source>
        <dbReference type="ARBA" id="ARBA00022679"/>
    </source>
</evidence>
<dbReference type="SMART" id="SM00388">
    <property type="entry name" value="HisKA"/>
    <property type="match status" value="1"/>
</dbReference>
<dbReference type="InterPro" id="IPR000700">
    <property type="entry name" value="PAS-assoc_C"/>
</dbReference>
<dbReference type="SMART" id="SM00086">
    <property type="entry name" value="PAC"/>
    <property type="match status" value="4"/>
</dbReference>
<dbReference type="RefSeq" id="WP_009489110.1">
    <property type="nucleotide sequence ID" value="NZ_CP141049.1"/>
</dbReference>
<feature type="transmembrane region" description="Helical" evidence="16">
    <location>
        <begin position="66"/>
        <end position="84"/>
    </location>
</feature>
<keyword evidence="15 16" id="KW-0472">Membrane</keyword>
<evidence type="ECO:0000256" key="2">
    <source>
        <dbReference type="ARBA" id="ARBA00004429"/>
    </source>
</evidence>
<dbReference type="PRINTS" id="PR00344">
    <property type="entry name" value="BCTRLSENSOR"/>
</dbReference>
<evidence type="ECO:0000256" key="6">
    <source>
        <dbReference type="ARBA" id="ARBA00022553"/>
    </source>
</evidence>
<dbReference type="FunFam" id="3.30.565.10:FF:000042">
    <property type="entry name" value="Two-component sensor histidine kinase KdpD"/>
    <property type="match status" value="1"/>
</dbReference>
<dbReference type="GO" id="GO:0005886">
    <property type="term" value="C:plasma membrane"/>
    <property type="evidence" value="ECO:0007669"/>
    <property type="project" value="UniProtKB-SubCell"/>
</dbReference>
<dbReference type="InterPro" id="IPR036097">
    <property type="entry name" value="HisK_dim/P_sf"/>
</dbReference>
<dbReference type="FunFam" id="3.30.450.20:FF:000099">
    <property type="entry name" value="Sensory box sensor histidine kinase"/>
    <property type="match status" value="1"/>
</dbReference>
<feature type="domain" description="PAS" evidence="18">
    <location>
        <begin position="245"/>
        <end position="315"/>
    </location>
</feature>
<dbReference type="Pfam" id="PF00512">
    <property type="entry name" value="HisKA"/>
    <property type="match status" value="1"/>
</dbReference>
<evidence type="ECO:0000259" key="18">
    <source>
        <dbReference type="PROSITE" id="PS50112"/>
    </source>
</evidence>
<evidence type="ECO:0000256" key="11">
    <source>
        <dbReference type="ARBA" id="ARBA00022777"/>
    </source>
</evidence>
<dbReference type="AlphaFoldDB" id="I4Z430"/>
<keyword evidence="11" id="KW-0418">Kinase</keyword>
<dbReference type="EC" id="2.7.13.3" evidence="3"/>
<dbReference type="Gene3D" id="3.30.450.20">
    <property type="entry name" value="PAS domain"/>
    <property type="match status" value="4"/>
</dbReference>
<feature type="domain" description="Histidine kinase" evidence="17">
    <location>
        <begin position="649"/>
        <end position="864"/>
    </location>
</feature>
<keyword evidence="4" id="KW-1003">Cell membrane</keyword>
<dbReference type="NCBIfam" id="TIGR00229">
    <property type="entry name" value="sensory_box"/>
    <property type="match status" value="4"/>
</dbReference>
<sequence>MQAGQTQGQDQATSPIVSSRVLRAVSAVTAIGIFILDTMTPAEIAVAVLYVGVVLLTAKVLQARGVVLVAVGCMALTMLSYVLAQHDASPSIALSNRLLSLAAIGVTAFLAVHSRSRETVLREQAGLLDLTHDTIFVRDPNDVITYWNRGAEEQYGWNKGEAIGQVSHQLTQTIFPRPLEEITAELLRTGRWDGELVHTRKDGTQAIVASRWSMRRDARGRPVAILETNNDITERKRAEEALRESEEQWKAVFECNPTMYFMADAAGTILSVNPFGAEQLGYTVDELVRTPVLSVFYEPDRETVQRNIASCFAQPNKAMSWEVRKVRKDGTELWVRETARSVLLRKCQVILVACEDTTERKCAQEAARRSEQELRDLIENLPAMVYIVLPGPFGPIAAFASRGWREYSGLSQEDTAGSGWQSVVHPADLERNLEKWRVCAAVGEPYENESRYRRAADGAYRWFLDRAVPLRDEHGTILKWYGILTDIEDRKRAEAALRRSEHYLAEAQRLSHTGSCAYTPATEQVIYWSEEMFRIYGLDPQRSRAPDVNELACFWHPDDRDRVLERIRTAVCEKAEYAVEHGIVLPDGTVKHLHVSGHPVFDDTGAVVEYVGTVMDVTERRRAEEALHKAQAELAHVTRVTTMSALTASIAHEVNQPLGAIVTNANAALRWLAHEPPELDEARETLERITRDGHRASEVIGRVRALLRKKAAVAKRVNLNDLIQNVVALVHGEVSQHRILLRTEQAPDLPPVMGDHVQLQQVLLNLVLNGIEAMKDVTERPRELLIRSRREEAAVLVAVQDTGVGLESQNAGRMFEAFYTTKAEGMGMGLAICRSIIEAHGGRLWASANEPRGAVFHFSLPVDRDRPL</sequence>
<dbReference type="InterPro" id="IPR003661">
    <property type="entry name" value="HisK_dim/P_dom"/>
</dbReference>
<dbReference type="Pfam" id="PF08447">
    <property type="entry name" value="PAS_3"/>
    <property type="match status" value="2"/>
</dbReference>
<evidence type="ECO:0000259" key="17">
    <source>
        <dbReference type="PROSITE" id="PS50109"/>
    </source>
</evidence>
<evidence type="ECO:0000256" key="15">
    <source>
        <dbReference type="ARBA" id="ARBA00023136"/>
    </source>
</evidence>
<feature type="domain" description="PAC" evidence="19">
    <location>
        <begin position="577"/>
        <end position="629"/>
    </location>
</feature>
<dbReference type="InterPro" id="IPR004358">
    <property type="entry name" value="Sig_transdc_His_kin-like_C"/>
</dbReference>
<dbReference type="GO" id="GO:0042802">
    <property type="term" value="F:identical protein binding"/>
    <property type="evidence" value="ECO:0007669"/>
    <property type="project" value="UniProtKB-ARBA"/>
</dbReference>
<feature type="domain" description="PAS" evidence="18">
    <location>
        <begin position="525"/>
        <end position="574"/>
    </location>
</feature>
<dbReference type="InterPro" id="IPR003594">
    <property type="entry name" value="HATPase_dom"/>
</dbReference>
<keyword evidence="9" id="KW-0677">Repeat</keyword>
<evidence type="ECO:0000313" key="21">
    <source>
        <dbReference type="Proteomes" id="UP000003947"/>
    </source>
</evidence>
<dbReference type="SUPFAM" id="SSF55785">
    <property type="entry name" value="PYP-like sensor domain (PAS domain)"/>
    <property type="match status" value="4"/>
</dbReference>
<dbReference type="Proteomes" id="UP000003947">
    <property type="component" value="Unassembled WGS sequence"/>
</dbReference>
<protein>
    <recommendedName>
        <fullName evidence="3">histidine kinase</fullName>
        <ecNumber evidence="3">2.7.13.3</ecNumber>
    </recommendedName>
</protein>
<evidence type="ECO:0000256" key="13">
    <source>
        <dbReference type="ARBA" id="ARBA00022989"/>
    </source>
</evidence>
<feature type="domain" description="PAC" evidence="19">
    <location>
        <begin position="446"/>
        <end position="499"/>
    </location>
</feature>
<dbReference type="InterPro" id="IPR035965">
    <property type="entry name" value="PAS-like_dom_sf"/>
</dbReference>
<accession>I4Z430</accession>
<dbReference type="InterPro" id="IPR005467">
    <property type="entry name" value="His_kinase_dom"/>
</dbReference>
<feature type="transmembrane region" description="Helical" evidence="16">
    <location>
        <begin position="90"/>
        <end position="112"/>
    </location>
</feature>
<comment type="subcellular location">
    <subcellularLocation>
        <location evidence="2">Cell inner membrane</location>
        <topology evidence="2">Multi-pass membrane protein</topology>
    </subcellularLocation>
</comment>